<dbReference type="KEGG" id="halx:M0R89_01160"/>
<accession>A0A8U0HVP9</accession>
<dbReference type="PANTHER" id="PTHR43434">
    <property type="entry name" value="PHOSPHOGLYCOLATE PHOSPHATASE"/>
    <property type="match status" value="1"/>
</dbReference>
<dbReference type="PRINTS" id="PR00413">
    <property type="entry name" value="HADHALOGNASE"/>
</dbReference>
<dbReference type="InterPro" id="IPR006439">
    <property type="entry name" value="HAD-SF_hydro_IA"/>
</dbReference>
<dbReference type="InterPro" id="IPR036412">
    <property type="entry name" value="HAD-like_sf"/>
</dbReference>
<dbReference type="SFLD" id="SFLDS00003">
    <property type="entry name" value="Haloacid_Dehalogenase"/>
    <property type="match status" value="1"/>
</dbReference>
<comment type="similarity">
    <text evidence="1">Belongs to the HAD-like hydrolase superfamily.</text>
</comment>
<dbReference type="GO" id="GO:0006281">
    <property type="term" value="P:DNA repair"/>
    <property type="evidence" value="ECO:0007669"/>
    <property type="project" value="TreeGrafter"/>
</dbReference>
<evidence type="ECO:0000256" key="1">
    <source>
        <dbReference type="ARBA" id="ARBA00007958"/>
    </source>
</evidence>
<protein>
    <submittedName>
        <fullName evidence="2">HAD-IA family hydrolase</fullName>
    </submittedName>
</protein>
<gene>
    <name evidence="2" type="ORF">M0R89_01160</name>
</gene>
<dbReference type="InterPro" id="IPR050155">
    <property type="entry name" value="HAD-like_hydrolase_sf"/>
</dbReference>
<dbReference type="AlphaFoldDB" id="A0A8U0HVP9"/>
<dbReference type="Pfam" id="PF13419">
    <property type="entry name" value="HAD_2"/>
    <property type="match status" value="1"/>
</dbReference>
<evidence type="ECO:0000313" key="3">
    <source>
        <dbReference type="Proteomes" id="UP000830729"/>
    </source>
</evidence>
<reference evidence="2 3" key="1">
    <citation type="submission" date="2022-04" db="EMBL/GenBank/DDBJ databases">
        <title>Diverse halophilic archaea isolated from saline environments.</title>
        <authorList>
            <person name="Cui H.-L."/>
        </authorList>
    </citation>
    <scope>NUCLEOTIDE SEQUENCE [LARGE SCALE GENOMIC DNA]</scope>
    <source>
        <strain evidence="2 3">XZYJT49</strain>
    </source>
</reference>
<dbReference type="GeneID" id="72183765"/>
<keyword evidence="2" id="KW-0378">Hydrolase</keyword>
<dbReference type="NCBIfam" id="TIGR01509">
    <property type="entry name" value="HAD-SF-IA-v3"/>
    <property type="match status" value="1"/>
</dbReference>
<dbReference type="SFLD" id="SFLDG01129">
    <property type="entry name" value="C1.5:_HAD__Beta-PGM__Phosphata"/>
    <property type="match status" value="1"/>
</dbReference>
<dbReference type="NCBIfam" id="TIGR01549">
    <property type="entry name" value="HAD-SF-IA-v1"/>
    <property type="match status" value="1"/>
</dbReference>
<dbReference type="RefSeq" id="WP_248650738.1">
    <property type="nucleotide sequence ID" value="NZ_CP096659.1"/>
</dbReference>
<dbReference type="InterPro" id="IPR023198">
    <property type="entry name" value="PGP-like_dom2"/>
</dbReference>
<dbReference type="InterPro" id="IPR041492">
    <property type="entry name" value="HAD_2"/>
</dbReference>
<evidence type="ECO:0000313" key="2">
    <source>
        <dbReference type="EMBL" id="UPV74694.1"/>
    </source>
</evidence>
<name>A0A8U0HVP9_9EURY</name>
<dbReference type="Proteomes" id="UP000830729">
    <property type="component" value="Chromosome"/>
</dbReference>
<organism evidence="2 3">
    <name type="scientific">Halorussus limi</name>
    <dbReference type="NCBI Taxonomy" id="2938695"/>
    <lineage>
        <taxon>Archaea</taxon>
        <taxon>Methanobacteriati</taxon>
        <taxon>Methanobacteriota</taxon>
        <taxon>Stenosarchaea group</taxon>
        <taxon>Halobacteria</taxon>
        <taxon>Halobacteriales</taxon>
        <taxon>Haladaptataceae</taxon>
        <taxon>Halorussus</taxon>
    </lineage>
</organism>
<dbReference type="InterPro" id="IPR023214">
    <property type="entry name" value="HAD_sf"/>
</dbReference>
<dbReference type="PANTHER" id="PTHR43434:SF1">
    <property type="entry name" value="PHOSPHOGLYCOLATE PHOSPHATASE"/>
    <property type="match status" value="1"/>
</dbReference>
<dbReference type="Gene3D" id="1.10.150.240">
    <property type="entry name" value="Putative phosphatase, domain 2"/>
    <property type="match status" value="1"/>
</dbReference>
<proteinExistence type="inferred from homology"/>
<sequence>MTETDASDAEAVVYDLDGTLVRLAVDWEDVERRLADLLEREGVDADPLSAWDLLSAAEELGVGGEADALIAAAERDGAEVSERLPLADELLDREMPVGVCSLNHEEAVRIALDRHDLTEHVESVVGRGTVPERKPHPRALLAAVEELGVEPEDVLFVGDSASDEETAERAGTQFEWV</sequence>
<dbReference type="EMBL" id="CP096659">
    <property type="protein sequence ID" value="UPV74694.1"/>
    <property type="molecule type" value="Genomic_DNA"/>
</dbReference>
<dbReference type="SUPFAM" id="SSF56784">
    <property type="entry name" value="HAD-like"/>
    <property type="match status" value="1"/>
</dbReference>
<dbReference type="GO" id="GO:0008967">
    <property type="term" value="F:phosphoglycolate phosphatase activity"/>
    <property type="evidence" value="ECO:0007669"/>
    <property type="project" value="TreeGrafter"/>
</dbReference>
<keyword evidence="3" id="KW-1185">Reference proteome</keyword>
<dbReference type="Gene3D" id="3.40.50.1000">
    <property type="entry name" value="HAD superfamily/HAD-like"/>
    <property type="match status" value="1"/>
</dbReference>